<dbReference type="AlphaFoldDB" id="A0A9W9LWL6"/>
<dbReference type="OrthoDB" id="5359231at2759"/>
<evidence type="ECO:0000259" key="1">
    <source>
        <dbReference type="PROSITE" id="PS50181"/>
    </source>
</evidence>
<proteinExistence type="predicted"/>
<gene>
    <name evidence="2" type="ORF">N7492_002617</name>
</gene>
<dbReference type="EMBL" id="JAPQKO010000002">
    <property type="protein sequence ID" value="KAJ5179407.1"/>
    <property type="molecule type" value="Genomic_DNA"/>
</dbReference>
<dbReference type="Proteomes" id="UP001146351">
    <property type="component" value="Unassembled WGS sequence"/>
</dbReference>
<sequence>MAAPLTLESLPFDVFYQIATLLDDRDYVHLSRTSRAIQALMASEPIAHKIVTNNLQYSKEGQFAMAHGGYSEAIKHRFAIHDALATGAPYSVSVLAHVAEYVYHRGFLCYRIEHEIRLLDVHHGADTERVLDLRDVLPRLAPRIGHCTTEDVEILHYSDGIVALQVSQTFRDEVTLLAIDMSHHAEKAKQDCLLLETSVPGTGYDPVFVRHTRSYLWYGGFTATDGSEGIWRFRGIDLATQEFIEFTLDLILPGDLGHSLCFEMYDEHLYAVSTQDLSEEEPFSSFYYWFCYAPRNKATKGRGRIWRREHNEGPINENWNKLSICIDEVTGQPVILECRREWPGGNSENHRTNYIHPLPLPEEALARSIESAPASAWAEHDLKEETDSYPYSMRPGKRIRRYYHAEHEAEEDPFERKEYIAAQTKYHSYHLAAGTFIDLVKECPSNPQAFNRRYRLHIRTVSRKRTCPIDEEGSEGPSGLLFRATQADANGMAIPGSEERFVSRGVHLWPAEDAPLELHRLLCPMRDVNWVRTDSDDRSLMYTITYPETPLDHRALVLISFDPKIRFSTLTSLPTGEVPVVSEPVVPVHAPRPRGGSVSLIREGEAFHKTIRRGYWLR</sequence>
<reference evidence="2" key="1">
    <citation type="submission" date="2022-11" db="EMBL/GenBank/DDBJ databases">
        <authorList>
            <person name="Petersen C."/>
        </authorList>
    </citation>
    <scope>NUCLEOTIDE SEQUENCE</scope>
    <source>
        <strain evidence="2">IBT 21917</strain>
    </source>
</reference>
<name>A0A9W9LWL6_9EURO</name>
<keyword evidence="3" id="KW-1185">Reference proteome</keyword>
<comment type="caution">
    <text evidence="2">The sequence shown here is derived from an EMBL/GenBank/DDBJ whole genome shotgun (WGS) entry which is preliminary data.</text>
</comment>
<protein>
    <recommendedName>
        <fullName evidence="1">F-box domain-containing protein</fullName>
    </recommendedName>
</protein>
<organism evidence="2 3">
    <name type="scientific">Penicillium capsulatum</name>
    <dbReference type="NCBI Taxonomy" id="69766"/>
    <lineage>
        <taxon>Eukaryota</taxon>
        <taxon>Fungi</taxon>
        <taxon>Dikarya</taxon>
        <taxon>Ascomycota</taxon>
        <taxon>Pezizomycotina</taxon>
        <taxon>Eurotiomycetes</taxon>
        <taxon>Eurotiomycetidae</taxon>
        <taxon>Eurotiales</taxon>
        <taxon>Aspergillaceae</taxon>
        <taxon>Penicillium</taxon>
    </lineage>
</organism>
<evidence type="ECO:0000313" key="2">
    <source>
        <dbReference type="EMBL" id="KAJ5179407.1"/>
    </source>
</evidence>
<dbReference type="InterPro" id="IPR036047">
    <property type="entry name" value="F-box-like_dom_sf"/>
</dbReference>
<feature type="domain" description="F-box" evidence="1">
    <location>
        <begin position="4"/>
        <end position="50"/>
    </location>
</feature>
<evidence type="ECO:0000313" key="3">
    <source>
        <dbReference type="Proteomes" id="UP001146351"/>
    </source>
</evidence>
<reference evidence="2" key="2">
    <citation type="journal article" date="2023" name="IMA Fungus">
        <title>Comparative genomic study of the Penicillium genus elucidates a diverse pangenome and 15 lateral gene transfer events.</title>
        <authorList>
            <person name="Petersen C."/>
            <person name="Sorensen T."/>
            <person name="Nielsen M.R."/>
            <person name="Sondergaard T.E."/>
            <person name="Sorensen J.L."/>
            <person name="Fitzpatrick D.A."/>
            <person name="Frisvad J.C."/>
            <person name="Nielsen K.L."/>
        </authorList>
    </citation>
    <scope>NUCLEOTIDE SEQUENCE</scope>
    <source>
        <strain evidence="2">IBT 21917</strain>
    </source>
</reference>
<dbReference type="PROSITE" id="PS50181">
    <property type="entry name" value="FBOX"/>
    <property type="match status" value="1"/>
</dbReference>
<dbReference type="SUPFAM" id="SSF81383">
    <property type="entry name" value="F-box domain"/>
    <property type="match status" value="1"/>
</dbReference>
<dbReference type="CDD" id="cd09917">
    <property type="entry name" value="F-box_SF"/>
    <property type="match status" value="1"/>
</dbReference>
<dbReference type="InterPro" id="IPR001810">
    <property type="entry name" value="F-box_dom"/>
</dbReference>
<accession>A0A9W9LWL6</accession>